<keyword evidence="4" id="KW-1185">Reference proteome</keyword>
<feature type="domain" description="Cadherin-like beta-sandwich-like" evidence="2">
    <location>
        <begin position="3"/>
        <end position="49"/>
    </location>
</feature>
<dbReference type="Pfam" id="PF12733">
    <property type="entry name" value="Cadherin-like"/>
    <property type="match status" value="1"/>
</dbReference>
<protein>
    <submittedName>
        <fullName evidence="3">Cadherin-like beta sandwich domain-containing protein</fullName>
    </submittedName>
</protein>
<evidence type="ECO:0000259" key="2">
    <source>
        <dbReference type="Pfam" id="PF12733"/>
    </source>
</evidence>
<evidence type="ECO:0000256" key="1">
    <source>
        <dbReference type="SAM" id="MobiDB-lite"/>
    </source>
</evidence>
<sequence>MAINGSEPAEVTSGTPSAPLPLAAGDNRIEITVTSKDGLLKQTYEITIAKPAIIVQEGYAGYAGTADTQLSEGVGGQGNQYFNYNLGAQDKYEIGYYNQNVADRKYGLVRFDNLPVPAGAIVTEATLNLYYYGTRTGSSVTDPKTLYVHPAT</sequence>
<proteinExistence type="predicted"/>
<reference evidence="3 4" key="1">
    <citation type="submission" date="2021-07" db="EMBL/GenBank/DDBJ databases">
        <title>Paenibacillus radiodurans sp. nov., isolated from the southeastern edge of Tengger Desert.</title>
        <authorList>
            <person name="Zhang G."/>
        </authorList>
    </citation>
    <scope>NUCLEOTIDE SEQUENCE [LARGE SCALE GENOMIC DNA]</scope>
    <source>
        <strain evidence="3 4">CCM 7311</strain>
    </source>
</reference>
<evidence type="ECO:0000313" key="3">
    <source>
        <dbReference type="EMBL" id="MBW7461777.1"/>
    </source>
</evidence>
<name>A0ABS7CLH0_9BACL</name>
<gene>
    <name evidence="3" type="ORF">K0U00_47780</name>
</gene>
<feature type="region of interest" description="Disordered" evidence="1">
    <location>
        <begin position="1"/>
        <end position="21"/>
    </location>
</feature>
<feature type="non-terminal residue" evidence="3">
    <location>
        <position position="152"/>
    </location>
</feature>
<dbReference type="EMBL" id="JAHZIK010003263">
    <property type="protein sequence ID" value="MBW7461777.1"/>
    <property type="molecule type" value="Genomic_DNA"/>
</dbReference>
<comment type="caution">
    <text evidence="3">The sequence shown here is derived from an EMBL/GenBank/DDBJ whole genome shotgun (WGS) entry which is preliminary data.</text>
</comment>
<dbReference type="Proteomes" id="UP001519887">
    <property type="component" value="Unassembled WGS sequence"/>
</dbReference>
<accession>A0ABS7CLH0</accession>
<evidence type="ECO:0000313" key="4">
    <source>
        <dbReference type="Proteomes" id="UP001519887"/>
    </source>
</evidence>
<organism evidence="3 4">
    <name type="scientific">Paenibacillus sepulcri</name>
    <dbReference type="NCBI Taxonomy" id="359917"/>
    <lineage>
        <taxon>Bacteria</taxon>
        <taxon>Bacillati</taxon>
        <taxon>Bacillota</taxon>
        <taxon>Bacilli</taxon>
        <taxon>Bacillales</taxon>
        <taxon>Paenibacillaceae</taxon>
        <taxon>Paenibacillus</taxon>
    </lineage>
</organism>
<dbReference type="InterPro" id="IPR025883">
    <property type="entry name" value="Cadherin-like_domain"/>
</dbReference>